<protein>
    <submittedName>
        <fullName evidence="2">Uncharacterized protein</fullName>
    </submittedName>
</protein>
<dbReference type="EMBL" id="JALJOU010000028">
    <property type="protein sequence ID" value="KAK9835326.1"/>
    <property type="molecule type" value="Genomic_DNA"/>
</dbReference>
<keyword evidence="3" id="KW-1185">Reference proteome</keyword>
<organism evidence="2 3">
    <name type="scientific">Elliptochloris bilobata</name>
    <dbReference type="NCBI Taxonomy" id="381761"/>
    <lineage>
        <taxon>Eukaryota</taxon>
        <taxon>Viridiplantae</taxon>
        <taxon>Chlorophyta</taxon>
        <taxon>core chlorophytes</taxon>
        <taxon>Trebouxiophyceae</taxon>
        <taxon>Trebouxiophyceae incertae sedis</taxon>
        <taxon>Elliptochloris clade</taxon>
        <taxon>Elliptochloris</taxon>
    </lineage>
</organism>
<dbReference type="Proteomes" id="UP001445335">
    <property type="component" value="Unassembled WGS sequence"/>
</dbReference>
<gene>
    <name evidence="2" type="ORF">WJX81_002171</name>
</gene>
<comment type="caution">
    <text evidence="2">The sequence shown here is derived from an EMBL/GenBank/DDBJ whole genome shotgun (WGS) entry which is preliminary data.</text>
</comment>
<evidence type="ECO:0000313" key="2">
    <source>
        <dbReference type="EMBL" id="KAK9835326.1"/>
    </source>
</evidence>
<evidence type="ECO:0000313" key="3">
    <source>
        <dbReference type="Proteomes" id="UP001445335"/>
    </source>
</evidence>
<name>A0AAW1RPM5_9CHLO</name>
<proteinExistence type="predicted"/>
<dbReference type="AlphaFoldDB" id="A0AAW1RPM5"/>
<reference evidence="2 3" key="1">
    <citation type="journal article" date="2024" name="Nat. Commun.">
        <title>Phylogenomics reveals the evolutionary origins of lichenization in chlorophyte algae.</title>
        <authorList>
            <person name="Puginier C."/>
            <person name="Libourel C."/>
            <person name="Otte J."/>
            <person name="Skaloud P."/>
            <person name="Haon M."/>
            <person name="Grisel S."/>
            <person name="Petersen M."/>
            <person name="Berrin J.G."/>
            <person name="Delaux P.M."/>
            <person name="Dal Grande F."/>
            <person name="Keller J."/>
        </authorList>
    </citation>
    <scope>NUCLEOTIDE SEQUENCE [LARGE SCALE GENOMIC DNA]</scope>
    <source>
        <strain evidence="2 3">SAG 245.80</strain>
    </source>
</reference>
<sequence>MLAVGLALQIVKRLRGPQGSLNDLQYRGLVSDERGMVSNDPSYDKAMKNVRTMKIEELTKEQILAARKRRSREREGDSMDLSKVELPSNHPFAVAEQVTEEEEELQRARLNVRRGPPLQDLSGTRGFPEDRPPQAPSHRARPA</sequence>
<feature type="compositionally biased region" description="Basic and acidic residues" evidence="1">
    <location>
        <begin position="72"/>
        <end position="83"/>
    </location>
</feature>
<feature type="region of interest" description="Disordered" evidence="1">
    <location>
        <begin position="66"/>
        <end position="143"/>
    </location>
</feature>
<accession>A0AAW1RPM5</accession>
<evidence type="ECO:0000256" key="1">
    <source>
        <dbReference type="SAM" id="MobiDB-lite"/>
    </source>
</evidence>